<dbReference type="AlphaFoldDB" id="A0A369KV85"/>
<evidence type="ECO:0000313" key="1">
    <source>
        <dbReference type="EMBL" id="RDB35036.1"/>
    </source>
</evidence>
<dbReference type="EMBL" id="QOVW01000115">
    <property type="protein sequence ID" value="RDB35036.1"/>
    <property type="molecule type" value="Genomic_DNA"/>
</dbReference>
<evidence type="ECO:0008006" key="3">
    <source>
        <dbReference type="Google" id="ProtNLM"/>
    </source>
</evidence>
<protein>
    <recommendedName>
        <fullName evidence="3">Class I SAM-dependent DNA methyltransferase</fullName>
    </recommendedName>
</protein>
<organism evidence="1 2">
    <name type="scientific">Spirobacillus cienkowskii</name>
    <dbReference type="NCBI Taxonomy" id="495820"/>
    <lineage>
        <taxon>Bacteria</taxon>
        <taxon>Pseudomonadati</taxon>
        <taxon>Bdellovibrionota</taxon>
        <taxon>Oligoflexia</taxon>
        <taxon>Silvanigrellales</taxon>
        <taxon>Spirobacillus</taxon>
    </lineage>
</organism>
<reference evidence="1" key="1">
    <citation type="submission" date="2018-04" db="EMBL/GenBank/DDBJ databases">
        <title>Draft genome sequence of the Candidatus Spirobacillus cienkowskii, a pathogen of freshwater Daphnia species, reconstructed from hemolymph metagenomic reads.</title>
        <authorList>
            <person name="Bresciani L."/>
            <person name="Lemos L.N."/>
            <person name="Wale N."/>
            <person name="Lin J.Y."/>
            <person name="Fernandes G.R."/>
            <person name="Duffy M.A."/>
            <person name="Rodrigues J.M."/>
        </authorList>
    </citation>
    <scope>NUCLEOTIDE SEQUENCE [LARGE SCALE GENOMIC DNA]</scope>
    <source>
        <strain evidence="1">Binning01</strain>
    </source>
</reference>
<comment type="caution">
    <text evidence="1">The sequence shown here is derived from an EMBL/GenBank/DDBJ whole genome shotgun (WGS) entry which is preliminary data.</text>
</comment>
<dbReference type="Proteomes" id="UP000253934">
    <property type="component" value="Unassembled WGS sequence"/>
</dbReference>
<gene>
    <name evidence="1" type="ORF">DCC88_12260</name>
</gene>
<name>A0A369KV85_9BACT</name>
<proteinExistence type="predicted"/>
<evidence type="ECO:0000313" key="2">
    <source>
        <dbReference type="Proteomes" id="UP000253934"/>
    </source>
</evidence>
<sequence>MIAKKSLNVSNLENRKKNTRPDGSSLYFKNVGLFSDPYLNELPNFQDEKWATTLEVENSFIKLKKIWDEWNSHFENYSEAQLETEWIQPVLKEIGFSFHVQDRLKKYGRNEIPDYSLFENDIIKKKALNCKDDDSYFKHTIGISDAKAMNITLDGSKLNKTNPSYQILWYLTITKKNWGILSNGRYWRIYSPMAKSRYNSYFEINIEKCFNESNIEAYKYFYYFFRKEAFCENPMTGKCFLDSVFEGGEKYARQVEKNLKTRAFEIVEQICQGFYKKHEKQKELSSSYLNEIYKNSLYFLFRLMFILNCESKNLLNVHKQEAYYKYSLRKICNDIKTEKNSNTKWGMLGNTYSQILNLFKLLAEGDESIGIHGFGYDACNSNCNEFLKNNSLPDRYMNQALIDLAYAKDEHDELSLIDYKCLSADHLGSIFEGLLEYNLGYEKDNTLPVLLNSDGIRKKSGSY</sequence>
<accession>A0A369KV85</accession>
<keyword evidence="2" id="KW-1185">Reference proteome</keyword>